<dbReference type="Proteomes" id="UP000215335">
    <property type="component" value="Unassembled WGS sequence"/>
</dbReference>
<accession>A0A232FKP2</accession>
<dbReference type="EMBL" id="NNAY01000070">
    <property type="protein sequence ID" value="OXU31304.1"/>
    <property type="molecule type" value="Genomic_DNA"/>
</dbReference>
<keyword evidence="2" id="KW-1185">Reference proteome</keyword>
<sequence>MMRNVLTKTKIWNVKKSLKNEVTSEEIEDVYNKHSQKSRLEKLIRLGSNNEESITDRSRRIKVNIPKIKGLPTDRPMKFKKKLENFFYLVKPEDRELFLKQFGTLSKVKSGITQNLLSLLNKDSEMRIFNEQTRKK</sequence>
<gene>
    <name evidence="1" type="ORF">TSAR_013918</name>
</gene>
<dbReference type="AlphaFoldDB" id="A0A232FKP2"/>
<proteinExistence type="predicted"/>
<evidence type="ECO:0000313" key="1">
    <source>
        <dbReference type="EMBL" id="OXU31304.1"/>
    </source>
</evidence>
<reference evidence="1 2" key="1">
    <citation type="journal article" date="2017" name="Curr. Biol.">
        <title>The Evolution of Venom by Co-option of Single-Copy Genes.</title>
        <authorList>
            <person name="Martinson E.O."/>
            <person name="Mrinalini"/>
            <person name="Kelkar Y.D."/>
            <person name="Chang C.H."/>
            <person name="Werren J.H."/>
        </authorList>
    </citation>
    <scope>NUCLEOTIDE SEQUENCE [LARGE SCALE GENOMIC DNA]</scope>
    <source>
        <strain evidence="1 2">Alberta</strain>
        <tissue evidence="1">Whole body</tissue>
    </source>
</reference>
<evidence type="ECO:0000313" key="2">
    <source>
        <dbReference type="Proteomes" id="UP000215335"/>
    </source>
</evidence>
<organism evidence="1 2">
    <name type="scientific">Trichomalopsis sarcophagae</name>
    <dbReference type="NCBI Taxonomy" id="543379"/>
    <lineage>
        <taxon>Eukaryota</taxon>
        <taxon>Metazoa</taxon>
        <taxon>Ecdysozoa</taxon>
        <taxon>Arthropoda</taxon>
        <taxon>Hexapoda</taxon>
        <taxon>Insecta</taxon>
        <taxon>Pterygota</taxon>
        <taxon>Neoptera</taxon>
        <taxon>Endopterygota</taxon>
        <taxon>Hymenoptera</taxon>
        <taxon>Apocrita</taxon>
        <taxon>Proctotrupomorpha</taxon>
        <taxon>Chalcidoidea</taxon>
        <taxon>Pteromalidae</taxon>
        <taxon>Pteromalinae</taxon>
        <taxon>Trichomalopsis</taxon>
    </lineage>
</organism>
<comment type="caution">
    <text evidence="1">The sequence shown here is derived from an EMBL/GenBank/DDBJ whole genome shotgun (WGS) entry which is preliminary data.</text>
</comment>
<protein>
    <submittedName>
        <fullName evidence="1">Uncharacterized protein</fullName>
    </submittedName>
</protein>
<name>A0A232FKP2_9HYME</name>